<evidence type="ECO:0000313" key="11">
    <source>
        <dbReference type="EMBL" id="MBI1682144.1"/>
    </source>
</evidence>
<dbReference type="PANTHER" id="PTHR43692">
    <property type="entry name" value="UDP-N-ACETYLMURAMOYLALANINE--D-GLUTAMATE LIGASE"/>
    <property type="match status" value="1"/>
</dbReference>
<dbReference type="HAMAP" id="MF_00639">
    <property type="entry name" value="MurD"/>
    <property type="match status" value="1"/>
</dbReference>
<dbReference type="RefSeq" id="WP_198574118.1">
    <property type="nucleotide sequence ID" value="NZ_JADWOX010000001.1"/>
</dbReference>
<feature type="binding site" evidence="7">
    <location>
        <begin position="123"/>
        <end position="129"/>
    </location>
    <ligand>
        <name>ATP</name>
        <dbReference type="ChEBI" id="CHEBI:30616"/>
    </ligand>
</feature>
<dbReference type="InterPro" id="IPR013221">
    <property type="entry name" value="Mur_ligase_cen"/>
</dbReference>
<dbReference type="EMBL" id="JADWOX010000001">
    <property type="protein sequence ID" value="MBI1682144.1"/>
    <property type="molecule type" value="Genomic_DNA"/>
</dbReference>
<dbReference type="InterPro" id="IPR036615">
    <property type="entry name" value="Mur_ligase_C_dom_sf"/>
</dbReference>
<evidence type="ECO:0000256" key="4">
    <source>
        <dbReference type="ARBA" id="ARBA00022598"/>
    </source>
</evidence>
<dbReference type="Gene3D" id="3.90.190.20">
    <property type="entry name" value="Mur ligase, C-terminal domain"/>
    <property type="match status" value="1"/>
</dbReference>
<evidence type="ECO:0000259" key="9">
    <source>
        <dbReference type="Pfam" id="PF02875"/>
    </source>
</evidence>
<evidence type="ECO:0000256" key="7">
    <source>
        <dbReference type="HAMAP-Rule" id="MF_00639"/>
    </source>
</evidence>
<keyword evidence="6 7" id="KW-0067">ATP-binding</keyword>
<evidence type="ECO:0000259" key="10">
    <source>
        <dbReference type="Pfam" id="PF08245"/>
    </source>
</evidence>
<accession>A0ABS0SRH7</accession>
<comment type="catalytic activity">
    <reaction evidence="7 8">
        <text>UDP-N-acetyl-alpha-D-muramoyl-L-alanine + D-glutamate + ATP = UDP-N-acetyl-alpha-D-muramoyl-L-alanyl-D-glutamate + ADP + phosphate + H(+)</text>
        <dbReference type="Rhea" id="RHEA:16429"/>
        <dbReference type="ChEBI" id="CHEBI:15378"/>
        <dbReference type="ChEBI" id="CHEBI:29986"/>
        <dbReference type="ChEBI" id="CHEBI:30616"/>
        <dbReference type="ChEBI" id="CHEBI:43474"/>
        <dbReference type="ChEBI" id="CHEBI:83898"/>
        <dbReference type="ChEBI" id="CHEBI:83900"/>
        <dbReference type="ChEBI" id="CHEBI:456216"/>
        <dbReference type="EC" id="6.3.2.9"/>
    </reaction>
</comment>
<evidence type="ECO:0000256" key="5">
    <source>
        <dbReference type="ARBA" id="ARBA00022741"/>
    </source>
</evidence>
<keyword evidence="7 8" id="KW-0131">Cell cycle</keyword>
<gene>
    <name evidence="7" type="primary">murD</name>
    <name evidence="11" type="ORF">I4Q42_00505</name>
</gene>
<evidence type="ECO:0000313" key="12">
    <source>
        <dbReference type="Proteomes" id="UP000639859"/>
    </source>
</evidence>
<keyword evidence="7 8" id="KW-0132">Cell division</keyword>
<dbReference type="Pfam" id="PF02875">
    <property type="entry name" value="Mur_ligase_C"/>
    <property type="match status" value="1"/>
</dbReference>
<dbReference type="PANTHER" id="PTHR43692:SF1">
    <property type="entry name" value="UDP-N-ACETYLMURAMOYLALANINE--D-GLUTAMATE LIGASE"/>
    <property type="match status" value="1"/>
</dbReference>
<comment type="pathway">
    <text evidence="2 7 8">Cell wall biogenesis; peptidoglycan biosynthesis.</text>
</comment>
<dbReference type="NCBIfam" id="TIGR01087">
    <property type="entry name" value="murD"/>
    <property type="match status" value="1"/>
</dbReference>
<dbReference type="Pfam" id="PF08245">
    <property type="entry name" value="Mur_ligase_M"/>
    <property type="match status" value="1"/>
</dbReference>
<keyword evidence="5 7" id="KW-0547">Nucleotide-binding</keyword>
<reference evidence="11 12" key="1">
    <citation type="submission" date="2020-11" db="EMBL/GenBank/DDBJ databases">
        <title>genome sequence of strain KACC 18849.</title>
        <authorList>
            <person name="Gao J."/>
            <person name="Zhang X."/>
        </authorList>
    </citation>
    <scope>NUCLEOTIDE SEQUENCE [LARGE SCALE GENOMIC DNA]</scope>
    <source>
        <strain evidence="11 12">KACC 18849</strain>
    </source>
</reference>
<keyword evidence="12" id="KW-1185">Reference proteome</keyword>
<dbReference type="Proteomes" id="UP000639859">
    <property type="component" value="Unassembled WGS sequence"/>
</dbReference>
<evidence type="ECO:0000256" key="3">
    <source>
        <dbReference type="ARBA" id="ARBA00022490"/>
    </source>
</evidence>
<dbReference type="SUPFAM" id="SSF53244">
    <property type="entry name" value="MurD-like peptide ligases, peptide-binding domain"/>
    <property type="match status" value="1"/>
</dbReference>
<dbReference type="Pfam" id="PF21799">
    <property type="entry name" value="MurD-like_N"/>
    <property type="match status" value="1"/>
</dbReference>
<organism evidence="11 12">
    <name type="scientific">Caulobacter hibisci</name>
    <dbReference type="NCBI Taxonomy" id="2035993"/>
    <lineage>
        <taxon>Bacteria</taxon>
        <taxon>Pseudomonadati</taxon>
        <taxon>Pseudomonadota</taxon>
        <taxon>Alphaproteobacteria</taxon>
        <taxon>Caulobacterales</taxon>
        <taxon>Caulobacteraceae</taxon>
        <taxon>Caulobacter</taxon>
    </lineage>
</organism>
<feature type="domain" description="Mur ligase central" evidence="10">
    <location>
        <begin position="121"/>
        <end position="303"/>
    </location>
</feature>
<name>A0ABS0SRH7_9CAUL</name>
<evidence type="ECO:0000256" key="2">
    <source>
        <dbReference type="ARBA" id="ARBA00004752"/>
    </source>
</evidence>
<sequence length="470" mass="49233">MIPVRGFEDKTVAVFGLGRTGLTAARALIAGGAKVALWDEKPASREAALAEGLPVVDLSTADWSQFAALMLSPGVPLTHPKPHWTVDKAKAAGVEILGDVELFARTVNAAPAHKKPKIIAITGTNGKSTTTALIGHLCQKAGRDTRVGGNIGAGILGLEDMHGGAVYVLELSSYQLDLTSSLHADATVLLNLSPDHIDRHGSMEGYIAAKRRIFLNQGKGDTAIIGVDDPWCQQICTEITAANRRTIWPISAGKAMGRGVYALQGVLYDATGERVTEMADLLRARSLPGRHNWQNAAAAYAAAIAIGIPPQQAVEGLMTFPGLAHRMETVGKIGRVAFVNDSKATNADAARQAMSSYPKFYWIAGGVPKAGGIEDLADLFPRVATAYLIGQAAEAFGKTLDGKAPVKQCGDIETAVAAAHADAAATGQDAIVLLSPACASFDQFADFEARGEAFRAAVNGLVAKPKAKRA</sequence>
<dbReference type="GO" id="GO:0008764">
    <property type="term" value="F:UDP-N-acetylmuramoylalanine-D-glutamate ligase activity"/>
    <property type="evidence" value="ECO:0007669"/>
    <property type="project" value="UniProtKB-EC"/>
</dbReference>
<dbReference type="Gene3D" id="3.40.1190.10">
    <property type="entry name" value="Mur-like, catalytic domain"/>
    <property type="match status" value="1"/>
</dbReference>
<protein>
    <recommendedName>
        <fullName evidence="7 8">UDP-N-acetylmuramoylalanine--D-glutamate ligase</fullName>
        <ecNumber evidence="7 8">6.3.2.9</ecNumber>
    </recommendedName>
    <alternativeName>
        <fullName evidence="7">D-glutamic acid-adding enzyme</fullName>
    </alternativeName>
    <alternativeName>
        <fullName evidence="7">UDP-N-acetylmuramoyl-L-alanyl-D-glutamate synthetase</fullName>
    </alternativeName>
</protein>
<dbReference type="InterPro" id="IPR005762">
    <property type="entry name" value="MurD"/>
</dbReference>
<evidence type="ECO:0000256" key="1">
    <source>
        <dbReference type="ARBA" id="ARBA00004496"/>
    </source>
</evidence>
<comment type="similarity">
    <text evidence="7">Belongs to the MurCDEF family.</text>
</comment>
<dbReference type="SUPFAM" id="SSF53623">
    <property type="entry name" value="MurD-like peptide ligases, catalytic domain"/>
    <property type="match status" value="1"/>
</dbReference>
<comment type="function">
    <text evidence="7 8">Cell wall formation. Catalyzes the addition of glutamate to the nucleotide precursor UDP-N-acetylmuramoyl-L-alanine (UMA).</text>
</comment>
<keyword evidence="7 8" id="KW-0961">Cell wall biogenesis/degradation</keyword>
<dbReference type="InterPro" id="IPR036565">
    <property type="entry name" value="Mur-like_cat_sf"/>
</dbReference>
<keyword evidence="3 7" id="KW-0963">Cytoplasm</keyword>
<dbReference type="InterPro" id="IPR004101">
    <property type="entry name" value="Mur_ligase_C"/>
</dbReference>
<evidence type="ECO:0000256" key="8">
    <source>
        <dbReference type="RuleBase" id="RU003664"/>
    </source>
</evidence>
<keyword evidence="4 7" id="KW-0436">Ligase</keyword>
<dbReference type="EC" id="6.3.2.9" evidence="7 8"/>
<comment type="subcellular location">
    <subcellularLocation>
        <location evidence="1 7 8">Cytoplasm</location>
    </subcellularLocation>
</comment>
<dbReference type="Gene3D" id="3.40.50.720">
    <property type="entry name" value="NAD(P)-binding Rossmann-like Domain"/>
    <property type="match status" value="1"/>
</dbReference>
<feature type="domain" description="Mur ligase C-terminal" evidence="9">
    <location>
        <begin position="325"/>
        <end position="438"/>
    </location>
</feature>
<proteinExistence type="inferred from homology"/>
<evidence type="ECO:0000256" key="6">
    <source>
        <dbReference type="ARBA" id="ARBA00022840"/>
    </source>
</evidence>
<comment type="caution">
    <text evidence="11">The sequence shown here is derived from an EMBL/GenBank/DDBJ whole genome shotgun (WGS) entry which is preliminary data.</text>
</comment>
<dbReference type="SUPFAM" id="SSF51984">
    <property type="entry name" value="MurCD N-terminal domain"/>
    <property type="match status" value="1"/>
</dbReference>
<keyword evidence="7 8" id="KW-0133">Cell shape</keyword>
<keyword evidence="7 8" id="KW-0573">Peptidoglycan synthesis</keyword>